<comment type="caution">
    <text evidence="5">The sequence shown here is derived from an EMBL/GenBank/DDBJ whole genome shotgun (WGS) entry which is preliminary data.</text>
</comment>
<dbReference type="InterPro" id="IPR055066">
    <property type="entry name" value="AASDHPPT_N"/>
</dbReference>
<dbReference type="Proteomes" id="UP001221686">
    <property type="component" value="Unassembled WGS sequence"/>
</dbReference>
<protein>
    <submittedName>
        <fullName evidence="5">4'-phosphopantetheinyl transferase superfamily protein</fullName>
    </submittedName>
</protein>
<feature type="domain" description="4'-phosphopantetheinyl transferase N-terminal" evidence="4">
    <location>
        <begin position="25"/>
        <end position="110"/>
    </location>
</feature>
<dbReference type="Gene3D" id="3.90.470.20">
    <property type="entry name" value="4'-phosphopantetheinyl transferase domain"/>
    <property type="match status" value="2"/>
</dbReference>
<feature type="domain" description="4'-phosphopantetheinyl transferase" evidence="3">
    <location>
        <begin position="116"/>
        <end position="188"/>
    </location>
</feature>
<name>A0ABT5EDP6_9BACT</name>
<keyword evidence="6" id="KW-1185">Reference proteome</keyword>
<comment type="similarity">
    <text evidence="1">Belongs to the P-Pant transferase superfamily. Gsp/Sfp/HetI/AcpT family.</text>
</comment>
<proteinExistence type="inferred from homology"/>
<keyword evidence="2 5" id="KW-0808">Transferase</keyword>
<dbReference type="PANTHER" id="PTHR12215">
    <property type="entry name" value="PHOSPHOPANTETHEINE TRANSFERASE"/>
    <property type="match status" value="1"/>
</dbReference>
<dbReference type="PANTHER" id="PTHR12215:SF10">
    <property type="entry name" value="L-AMINOADIPATE-SEMIALDEHYDE DEHYDROGENASE-PHOSPHOPANTETHEINYL TRANSFERASE"/>
    <property type="match status" value="1"/>
</dbReference>
<accession>A0ABT5EDP6</accession>
<dbReference type="InterPro" id="IPR050559">
    <property type="entry name" value="P-Pant_transferase_sf"/>
</dbReference>
<evidence type="ECO:0000313" key="6">
    <source>
        <dbReference type="Proteomes" id="UP001221686"/>
    </source>
</evidence>
<organism evidence="5 6">
    <name type="scientific">Nannocystis bainbridge</name>
    <dbReference type="NCBI Taxonomy" id="2995303"/>
    <lineage>
        <taxon>Bacteria</taxon>
        <taxon>Pseudomonadati</taxon>
        <taxon>Myxococcota</taxon>
        <taxon>Polyangia</taxon>
        <taxon>Nannocystales</taxon>
        <taxon>Nannocystaceae</taxon>
        <taxon>Nannocystis</taxon>
    </lineage>
</organism>
<evidence type="ECO:0000313" key="5">
    <source>
        <dbReference type="EMBL" id="MDC0722957.1"/>
    </source>
</evidence>
<dbReference type="InterPro" id="IPR037143">
    <property type="entry name" value="4-PPantetheinyl_Trfase_dom_sf"/>
</dbReference>
<gene>
    <name evidence="5" type="ORF">POL25_39075</name>
</gene>
<dbReference type="Pfam" id="PF01648">
    <property type="entry name" value="ACPS"/>
    <property type="match status" value="1"/>
</dbReference>
<sequence length="254" mass="28068">MTERQSLAPGEVHVWLCAAETQVDADWLAAARGLLNPEEQARQDRFVFERNRRQFAVARVLVRQILAGYTGIAAAELRFVANEYGRPALALAGALEFNLSHTDGLAALAVTRVGEIGVDVEDAERRARPEEVADHFFAPSEVAGLMALETEQRRARFFDLWTLKEAYIKARGMGLAIPLDAFAYDLSRGRAAIDLAIDASLGDPRAGWEFFLEDPTPRHRLALAARLPAREPARITYRWVGPAGHGRLGLRDGP</sequence>
<reference evidence="5 6" key="1">
    <citation type="submission" date="2022-11" db="EMBL/GenBank/DDBJ databases">
        <title>Minimal conservation of predation-associated metabolite biosynthetic gene clusters underscores biosynthetic potential of Myxococcota including descriptions for ten novel species: Archangium lansinium sp. nov., Myxococcus landrumus sp. nov., Nannocystis bai.</title>
        <authorList>
            <person name="Ahearne A."/>
            <person name="Stevens C."/>
            <person name="Dowd S."/>
        </authorList>
    </citation>
    <scope>NUCLEOTIDE SEQUENCE [LARGE SCALE GENOMIC DNA]</scope>
    <source>
        <strain evidence="5 6">BB15-2</strain>
    </source>
</reference>
<evidence type="ECO:0000259" key="3">
    <source>
        <dbReference type="Pfam" id="PF01648"/>
    </source>
</evidence>
<dbReference type="SUPFAM" id="SSF56214">
    <property type="entry name" value="4'-phosphopantetheinyl transferase"/>
    <property type="match status" value="2"/>
</dbReference>
<dbReference type="EMBL" id="JAQNDL010000004">
    <property type="protein sequence ID" value="MDC0722957.1"/>
    <property type="molecule type" value="Genomic_DNA"/>
</dbReference>
<evidence type="ECO:0000256" key="2">
    <source>
        <dbReference type="ARBA" id="ARBA00022679"/>
    </source>
</evidence>
<dbReference type="RefSeq" id="WP_272091495.1">
    <property type="nucleotide sequence ID" value="NZ_JAQNDL010000004.1"/>
</dbReference>
<dbReference type="InterPro" id="IPR008278">
    <property type="entry name" value="4-PPantetheinyl_Trfase_dom"/>
</dbReference>
<dbReference type="Pfam" id="PF22624">
    <property type="entry name" value="AASDHPPT_N"/>
    <property type="match status" value="1"/>
</dbReference>
<evidence type="ECO:0000256" key="1">
    <source>
        <dbReference type="ARBA" id="ARBA00010990"/>
    </source>
</evidence>
<evidence type="ECO:0000259" key="4">
    <source>
        <dbReference type="Pfam" id="PF22624"/>
    </source>
</evidence>
<dbReference type="GO" id="GO:0016740">
    <property type="term" value="F:transferase activity"/>
    <property type="evidence" value="ECO:0007669"/>
    <property type="project" value="UniProtKB-KW"/>
</dbReference>